<reference evidence="2" key="1">
    <citation type="submission" date="2016-10" db="EMBL/GenBank/DDBJ databases">
        <authorList>
            <person name="Varghese N."/>
            <person name="Submissions S."/>
        </authorList>
    </citation>
    <scope>NUCLEOTIDE SEQUENCE [LARGE SCALE GENOMIC DNA]</scope>
    <source>
        <strain evidence="2">DSM 8987</strain>
    </source>
</reference>
<organism evidence="1 2">
    <name type="scientific">Desulfuromonas thiophila</name>
    <dbReference type="NCBI Taxonomy" id="57664"/>
    <lineage>
        <taxon>Bacteria</taxon>
        <taxon>Pseudomonadati</taxon>
        <taxon>Thermodesulfobacteriota</taxon>
        <taxon>Desulfuromonadia</taxon>
        <taxon>Desulfuromonadales</taxon>
        <taxon>Desulfuromonadaceae</taxon>
        <taxon>Desulfuromonas</taxon>
    </lineage>
</organism>
<proteinExistence type="predicted"/>
<dbReference type="AlphaFoldDB" id="A0A1G7DX21"/>
<sequence>MNSTLDVLITRAENRTATQEEQLHQLARQTGGRPLSVANLAEAVSALRNCDQPIVLLSERFDRSSALEMIRLLRQCNRRVRIILLADTDNVSFLRQARSAGIFYHALEPRSEEDLAELKLALHSAVEQCHEQQQAEQREHRLWRHLATALG</sequence>
<protein>
    <recommendedName>
        <fullName evidence="3">Response regulator receiver domain-containing protein</fullName>
    </recommendedName>
</protein>
<evidence type="ECO:0008006" key="3">
    <source>
        <dbReference type="Google" id="ProtNLM"/>
    </source>
</evidence>
<gene>
    <name evidence="1" type="ORF">SAMN05661003_11620</name>
</gene>
<dbReference type="Gene3D" id="3.40.50.2300">
    <property type="match status" value="1"/>
</dbReference>
<dbReference type="InterPro" id="IPR011006">
    <property type="entry name" value="CheY-like_superfamily"/>
</dbReference>
<dbReference type="EMBL" id="FNAQ01000016">
    <property type="protein sequence ID" value="SDE56029.1"/>
    <property type="molecule type" value="Genomic_DNA"/>
</dbReference>
<dbReference type="RefSeq" id="WP_092079863.1">
    <property type="nucleotide sequence ID" value="NZ_FNAQ01000016.1"/>
</dbReference>
<dbReference type="OrthoDB" id="5405544at2"/>
<dbReference type="Proteomes" id="UP000243205">
    <property type="component" value="Unassembled WGS sequence"/>
</dbReference>
<keyword evidence="2" id="KW-1185">Reference proteome</keyword>
<name>A0A1G7DX21_9BACT</name>
<evidence type="ECO:0000313" key="1">
    <source>
        <dbReference type="EMBL" id="SDE56029.1"/>
    </source>
</evidence>
<evidence type="ECO:0000313" key="2">
    <source>
        <dbReference type="Proteomes" id="UP000243205"/>
    </source>
</evidence>
<dbReference type="SUPFAM" id="SSF52172">
    <property type="entry name" value="CheY-like"/>
    <property type="match status" value="1"/>
</dbReference>
<accession>A0A1G7DX21</accession>
<dbReference type="STRING" id="57664.SAMN05661003_11620"/>